<sequence length="67" mass="7600">MSHRPGFLAGLANAFAAFGRGLVWMAEANPRFKELEKLQRMTDEELAARGLRREKLVEHVFRNAACI</sequence>
<evidence type="ECO:0000313" key="2">
    <source>
        <dbReference type="Proteomes" id="UP000609121"/>
    </source>
</evidence>
<evidence type="ECO:0000313" key="1">
    <source>
        <dbReference type="EMBL" id="MBE3639689.1"/>
    </source>
</evidence>
<organism evidence="1 2">
    <name type="scientific">Mangrovicoccus algicola</name>
    <dbReference type="NCBI Taxonomy" id="2771008"/>
    <lineage>
        <taxon>Bacteria</taxon>
        <taxon>Pseudomonadati</taxon>
        <taxon>Pseudomonadota</taxon>
        <taxon>Alphaproteobacteria</taxon>
        <taxon>Rhodobacterales</taxon>
        <taxon>Paracoccaceae</taxon>
        <taxon>Mangrovicoccus</taxon>
    </lineage>
</organism>
<reference evidence="1" key="1">
    <citation type="submission" date="2020-09" db="EMBL/GenBank/DDBJ databases">
        <title>A novel bacterium of genus Mangrovicoccus, isolated from South China Sea.</title>
        <authorList>
            <person name="Huang H."/>
            <person name="Mo K."/>
            <person name="Hu Y."/>
        </authorList>
    </citation>
    <scope>NUCLEOTIDE SEQUENCE</scope>
    <source>
        <strain evidence="1">HB182678</strain>
    </source>
</reference>
<dbReference type="AlphaFoldDB" id="A0A8J7CWB4"/>
<gene>
    <name evidence="1" type="ORF">ICN82_15920</name>
</gene>
<protein>
    <submittedName>
        <fullName evidence="1">DUF1127 domain-containing protein</fullName>
    </submittedName>
</protein>
<keyword evidence="2" id="KW-1185">Reference proteome</keyword>
<dbReference type="EMBL" id="JACVXA010000055">
    <property type="protein sequence ID" value="MBE3639689.1"/>
    <property type="molecule type" value="Genomic_DNA"/>
</dbReference>
<comment type="caution">
    <text evidence="1">The sequence shown here is derived from an EMBL/GenBank/DDBJ whole genome shotgun (WGS) entry which is preliminary data.</text>
</comment>
<name>A0A8J7CWB4_9RHOB</name>
<proteinExistence type="predicted"/>
<accession>A0A8J7CWB4</accession>
<dbReference type="Proteomes" id="UP000609121">
    <property type="component" value="Unassembled WGS sequence"/>
</dbReference>